<evidence type="ECO:0000313" key="2">
    <source>
        <dbReference type="Proteomes" id="UP000054359"/>
    </source>
</evidence>
<accession>A0A087T1A8</accession>
<dbReference type="EMBL" id="KK112934">
    <property type="protein sequence ID" value="KFM58897.1"/>
    <property type="molecule type" value="Genomic_DNA"/>
</dbReference>
<sequence length="39" mass="4688">MYILLHEEKYPSLLYHQDLTIVNHTLDPHEELLEDGRVL</sequence>
<organism evidence="1 2">
    <name type="scientific">Stegodyphus mimosarum</name>
    <name type="common">African social velvet spider</name>
    <dbReference type="NCBI Taxonomy" id="407821"/>
    <lineage>
        <taxon>Eukaryota</taxon>
        <taxon>Metazoa</taxon>
        <taxon>Ecdysozoa</taxon>
        <taxon>Arthropoda</taxon>
        <taxon>Chelicerata</taxon>
        <taxon>Arachnida</taxon>
        <taxon>Araneae</taxon>
        <taxon>Araneomorphae</taxon>
        <taxon>Entelegynae</taxon>
        <taxon>Eresoidea</taxon>
        <taxon>Eresidae</taxon>
        <taxon>Stegodyphus</taxon>
    </lineage>
</organism>
<name>A0A087T1A8_STEMI</name>
<feature type="non-terminal residue" evidence="1">
    <location>
        <position position="39"/>
    </location>
</feature>
<protein>
    <submittedName>
        <fullName evidence="1">Uncharacterized protein</fullName>
    </submittedName>
</protein>
<gene>
    <name evidence="1" type="ORF">X975_00925</name>
</gene>
<reference evidence="1 2" key="1">
    <citation type="submission" date="2013-11" db="EMBL/GenBank/DDBJ databases">
        <title>Genome sequencing of Stegodyphus mimosarum.</title>
        <authorList>
            <person name="Bechsgaard J."/>
        </authorList>
    </citation>
    <scope>NUCLEOTIDE SEQUENCE [LARGE SCALE GENOMIC DNA]</scope>
</reference>
<dbReference type="Proteomes" id="UP000054359">
    <property type="component" value="Unassembled WGS sequence"/>
</dbReference>
<proteinExistence type="predicted"/>
<dbReference type="AlphaFoldDB" id="A0A087T1A8"/>
<keyword evidence="2" id="KW-1185">Reference proteome</keyword>
<evidence type="ECO:0000313" key="1">
    <source>
        <dbReference type="EMBL" id="KFM58897.1"/>
    </source>
</evidence>